<dbReference type="PANTHER" id="PTHR12681">
    <property type="entry name" value="ZINC FINGER-CONTAINING PROTEIN P48ZNF"/>
    <property type="match status" value="1"/>
</dbReference>
<feature type="compositionally biased region" description="Polar residues" evidence="6">
    <location>
        <begin position="1"/>
        <end position="10"/>
    </location>
</feature>
<feature type="zinc finger region" description="C3H1-type" evidence="5">
    <location>
        <begin position="169"/>
        <end position="207"/>
    </location>
</feature>
<dbReference type="EMBL" id="MTYJ01000024">
    <property type="protein sequence ID" value="OQV21286.1"/>
    <property type="molecule type" value="Genomic_DNA"/>
</dbReference>
<feature type="compositionally biased region" description="Acidic residues" evidence="6">
    <location>
        <begin position="379"/>
        <end position="406"/>
    </location>
</feature>
<evidence type="ECO:0000313" key="8">
    <source>
        <dbReference type="EMBL" id="OQV21286.1"/>
    </source>
</evidence>
<evidence type="ECO:0000256" key="3">
    <source>
        <dbReference type="ARBA" id="ARBA00022771"/>
    </source>
</evidence>
<feature type="domain" description="C3H1-type" evidence="7">
    <location>
        <begin position="169"/>
        <end position="207"/>
    </location>
</feature>
<dbReference type="Gene3D" id="6.20.400.10">
    <property type="match status" value="1"/>
</dbReference>
<dbReference type="Gene3D" id="4.10.1000.10">
    <property type="entry name" value="Zinc finger, CCCH-type"/>
    <property type="match status" value="1"/>
</dbReference>
<evidence type="ECO:0000256" key="5">
    <source>
        <dbReference type="PROSITE-ProRule" id="PRU00723"/>
    </source>
</evidence>
<evidence type="ECO:0000256" key="6">
    <source>
        <dbReference type="SAM" id="MobiDB-lite"/>
    </source>
</evidence>
<dbReference type="InterPro" id="IPR032378">
    <property type="entry name" value="ZC3H15/TMA46_C"/>
</dbReference>
<feature type="compositionally biased region" description="Acidic residues" evidence="6">
    <location>
        <begin position="298"/>
        <end position="307"/>
    </location>
</feature>
<dbReference type="Pfam" id="PF00642">
    <property type="entry name" value="zf-CCCH"/>
    <property type="match status" value="1"/>
</dbReference>
<feature type="domain" description="C3H1-type" evidence="7">
    <location>
        <begin position="96"/>
        <end position="123"/>
    </location>
</feature>
<dbReference type="SUPFAM" id="SSF90229">
    <property type="entry name" value="CCCH zinc finger"/>
    <property type="match status" value="1"/>
</dbReference>
<dbReference type="SMART" id="SM00356">
    <property type="entry name" value="ZnF_C3H1"/>
    <property type="match status" value="2"/>
</dbReference>
<feature type="region of interest" description="Disordered" evidence="6">
    <location>
        <begin position="1"/>
        <end position="73"/>
    </location>
</feature>
<keyword evidence="4 5" id="KW-0862">Zinc</keyword>
<feature type="compositionally biased region" description="Low complexity" evidence="6">
    <location>
        <begin position="351"/>
        <end position="377"/>
    </location>
</feature>
<comment type="caution">
    <text evidence="8">The sequence shown here is derived from an EMBL/GenBank/DDBJ whole genome shotgun (WGS) entry which is preliminary data.</text>
</comment>
<feature type="compositionally biased region" description="Polar residues" evidence="6">
    <location>
        <begin position="340"/>
        <end position="349"/>
    </location>
</feature>
<protein>
    <submittedName>
        <fullName evidence="8">Zinc finger CCCH domain-containing protein 15</fullName>
    </submittedName>
</protein>
<organism evidence="8 9">
    <name type="scientific">Hypsibius exemplaris</name>
    <name type="common">Freshwater tardigrade</name>
    <dbReference type="NCBI Taxonomy" id="2072580"/>
    <lineage>
        <taxon>Eukaryota</taxon>
        <taxon>Metazoa</taxon>
        <taxon>Ecdysozoa</taxon>
        <taxon>Tardigrada</taxon>
        <taxon>Eutardigrada</taxon>
        <taxon>Parachela</taxon>
        <taxon>Hypsibioidea</taxon>
        <taxon>Hypsibiidae</taxon>
        <taxon>Hypsibius</taxon>
    </lineage>
</organism>
<feature type="compositionally biased region" description="Basic and acidic residues" evidence="6">
    <location>
        <begin position="12"/>
        <end position="27"/>
    </location>
</feature>
<reference evidence="9" key="1">
    <citation type="submission" date="2017-01" db="EMBL/GenBank/DDBJ databases">
        <title>Comparative genomics of anhydrobiosis in the tardigrade Hypsibius dujardini.</title>
        <authorList>
            <person name="Yoshida Y."/>
            <person name="Koutsovoulos G."/>
            <person name="Laetsch D."/>
            <person name="Stevens L."/>
            <person name="Kumar S."/>
            <person name="Horikawa D."/>
            <person name="Ishino K."/>
            <person name="Komine S."/>
            <person name="Tomita M."/>
            <person name="Blaxter M."/>
            <person name="Arakawa K."/>
        </authorList>
    </citation>
    <scope>NUCLEOTIDE SEQUENCE [LARGE SCALE GENOMIC DNA]</scope>
    <source>
        <strain evidence="9">Z151</strain>
    </source>
</reference>
<accession>A0A1W0X1G2</accession>
<dbReference type="GO" id="GO:0008270">
    <property type="term" value="F:zinc ion binding"/>
    <property type="evidence" value="ECO:0007669"/>
    <property type="project" value="UniProtKB-KW"/>
</dbReference>
<feature type="compositionally biased region" description="Basic and acidic residues" evidence="6">
    <location>
        <begin position="54"/>
        <end position="73"/>
    </location>
</feature>
<dbReference type="InterPro" id="IPR036855">
    <property type="entry name" value="Znf_CCCH_sf"/>
</dbReference>
<evidence type="ECO:0000256" key="1">
    <source>
        <dbReference type="ARBA" id="ARBA00010043"/>
    </source>
</evidence>
<dbReference type="PROSITE" id="PS50103">
    <property type="entry name" value="ZF_C3H1"/>
    <property type="match status" value="2"/>
</dbReference>
<dbReference type="OrthoDB" id="278280at2759"/>
<feature type="zinc finger region" description="C3H1-type" evidence="5">
    <location>
        <begin position="96"/>
        <end position="123"/>
    </location>
</feature>
<dbReference type="GO" id="GO:0005829">
    <property type="term" value="C:cytosol"/>
    <property type="evidence" value="ECO:0007669"/>
    <property type="project" value="TreeGrafter"/>
</dbReference>
<evidence type="ECO:0000313" key="9">
    <source>
        <dbReference type="Proteomes" id="UP000192578"/>
    </source>
</evidence>
<keyword evidence="9" id="KW-1185">Reference proteome</keyword>
<dbReference type="Pfam" id="PF16543">
    <property type="entry name" value="DFRP_C"/>
    <property type="match status" value="1"/>
</dbReference>
<dbReference type="PANTHER" id="PTHR12681:SF0">
    <property type="entry name" value="ZINC FINGER CCCH DOMAIN-CONTAINING PROTEIN 15"/>
    <property type="match status" value="1"/>
</dbReference>
<dbReference type="GO" id="GO:0002181">
    <property type="term" value="P:cytoplasmic translation"/>
    <property type="evidence" value="ECO:0007669"/>
    <property type="project" value="TreeGrafter"/>
</dbReference>
<dbReference type="GO" id="GO:0003729">
    <property type="term" value="F:mRNA binding"/>
    <property type="evidence" value="ECO:0007669"/>
    <property type="project" value="TreeGrafter"/>
</dbReference>
<dbReference type="InterPro" id="IPR000571">
    <property type="entry name" value="Znf_CCCH"/>
</dbReference>
<proteinExistence type="inferred from homology"/>
<feature type="region of interest" description="Disordered" evidence="6">
    <location>
        <begin position="294"/>
        <end position="320"/>
    </location>
</feature>
<evidence type="ECO:0000256" key="2">
    <source>
        <dbReference type="ARBA" id="ARBA00022723"/>
    </source>
</evidence>
<feature type="region of interest" description="Disordered" evidence="6">
    <location>
        <begin position="334"/>
        <end position="412"/>
    </location>
</feature>
<gene>
    <name evidence="8" type="ORF">BV898_04772</name>
</gene>
<dbReference type="AlphaFoldDB" id="A0A1W0X1G2"/>
<evidence type="ECO:0000256" key="4">
    <source>
        <dbReference type="ARBA" id="ARBA00022833"/>
    </source>
</evidence>
<dbReference type="Proteomes" id="UP000192578">
    <property type="component" value="Unassembled WGS sequence"/>
</dbReference>
<sequence length="412" mass="45742">MPPKTNSGASKKTVEKQKQKIVEDKTFGLKNKKGNKQQQFIQQVAKAAQGKPPARRDPLAPETQAEKKAREKAAADELKELFKPVIENQKVAKDVDPKSVLCAFFKAGQCGKGDKCKFSHDVNVERRTEKRNLYADVRAEDEDTMDTWDDAKLADVVTQKHAEAEKLKPKTDIVCKHFLQAIEENKYGWFWTCPNGGDSCMYKHALPAGFVLKKDKKKMEDQEEKISLDDLIEKERAALGGNLTRVTLETFKAWKIKKRQERIEKLAADKAKKENEFQAGRLMGLSGRDMFTFKPELADGDDEDADDMVYSRSDSENEDVDEMVAKAIDESLFLEDGLEENNTGITQRDWSAMAKPAAANADAPPSGDAGPSSSRAAADSEEDVPIDADLFADEDDSGDDDDEPGSDGDGPK</sequence>
<comment type="similarity">
    <text evidence="1">Belongs to the ZC3H15/TMA46 family.</text>
</comment>
<keyword evidence="2 5" id="KW-0479">Metal-binding</keyword>
<name>A0A1W0X1G2_HYPEX</name>
<keyword evidence="3 5" id="KW-0863">Zinc-finger</keyword>
<evidence type="ECO:0000259" key="7">
    <source>
        <dbReference type="PROSITE" id="PS50103"/>
    </source>
</evidence>